<protein>
    <submittedName>
        <fullName evidence="7">FAD-dependent oxidoreductase</fullName>
    </submittedName>
</protein>
<dbReference type="InterPro" id="IPR050446">
    <property type="entry name" value="FAD-oxidoreductase/Apoptosis"/>
</dbReference>
<organism evidence="7 8">
    <name type="scientific">Rhodoglobus aureus</name>
    <dbReference type="NCBI Taxonomy" id="191497"/>
    <lineage>
        <taxon>Bacteria</taxon>
        <taxon>Bacillati</taxon>
        <taxon>Actinomycetota</taxon>
        <taxon>Actinomycetes</taxon>
        <taxon>Micrococcales</taxon>
        <taxon>Microbacteriaceae</taxon>
        <taxon>Rhodoglobus</taxon>
    </lineage>
</organism>
<dbReference type="Gene3D" id="3.50.50.60">
    <property type="entry name" value="FAD/NAD(P)-binding domain"/>
    <property type="match status" value="2"/>
</dbReference>
<evidence type="ECO:0000256" key="3">
    <source>
        <dbReference type="ARBA" id="ARBA00022827"/>
    </source>
</evidence>
<dbReference type="InterPro" id="IPR016156">
    <property type="entry name" value="FAD/NAD-linked_Rdtase_dimer_sf"/>
</dbReference>
<gene>
    <name evidence="7" type="ORF">GCM10009655_02220</name>
</gene>
<dbReference type="SUPFAM" id="SSF51905">
    <property type="entry name" value="FAD/NAD(P)-binding domain"/>
    <property type="match status" value="2"/>
</dbReference>
<feature type="domain" description="FAD/NAD(P)-binding" evidence="5">
    <location>
        <begin position="10"/>
        <end position="302"/>
    </location>
</feature>
<evidence type="ECO:0000259" key="6">
    <source>
        <dbReference type="Pfam" id="PF14759"/>
    </source>
</evidence>
<dbReference type="Pfam" id="PF14759">
    <property type="entry name" value="Reductase_C"/>
    <property type="match status" value="1"/>
</dbReference>
<keyword evidence="2" id="KW-0285">Flavoprotein</keyword>
<proteinExistence type="predicted"/>
<evidence type="ECO:0000256" key="1">
    <source>
        <dbReference type="ARBA" id="ARBA00001974"/>
    </source>
</evidence>
<name>A0ABP4FYG6_9MICO</name>
<dbReference type="Gene3D" id="3.30.390.30">
    <property type="match status" value="1"/>
</dbReference>
<dbReference type="RefSeq" id="WP_343922413.1">
    <property type="nucleotide sequence ID" value="NZ_BAAAKW010000005.1"/>
</dbReference>
<dbReference type="InterPro" id="IPR023753">
    <property type="entry name" value="FAD/NAD-binding_dom"/>
</dbReference>
<keyword evidence="3" id="KW-0274">FAD</keyword>
<dbReference type="InterPro" id="IPR028202">
    <property type="entry name" value="Reductase_C"/>
</dbReference>
<feature type="domain" description="Reductase C-terminal" evidence="6">
    <location>
        <begin position="340"/>
        <end position="407"/>
    </location>
</feature>
<accession>A0ABP4FYG6</accession>
<dbReference type="PANTHER" id="PTHR43557:SF2">
    <property type="entry name" value="RIESKE DOMAIN-CONTAINING PROTEIN-RELATED"/>
    <property type="match status" value="1"/>
</dbReference>
<keyword evidence="4" id="KW-0560">Oxidoreductase</keyword>
<dbReference type="InterPro" id="IPR036188">
    <property type="entry name" value="FAD/NAD-bd_sf"/>
</dbReference>
<keyword evidence="8" id="KW-1185">Reference proteome</keyword>
<dbReference type="Proteomes" id="UP001500943">
    <property type="component" value="Unassembled WGS sequence"/>
</dbReference>
<dbReference type="PANTHER" id="PTHR43557">
    <property type="entry name" value="APOPTOSIS-INDUCING FACTOR 1"/>
    <property type="match status" value="1"/>
</dbReference>
<reference evidence="8" key="1">
    <citation type="journal article" date="2019" name="Int. J. Syst. Evol. Microbiol.">
        <title>The Global Catalogue of Microorganisms (GCM) 10K type strain sequencing project: providing services to taxonomists for standard genome sequencing and annotation.</title>
        <authorList>
            <consortium name="The Broad Institute Genomics Platform"/>
            <consortium name="The Broad Institute Genome Sequencing Center for Infectious Disease"/>
            <person name="Wu L."/>
            <person name="Ma J."/>
        </authorList>
    </citation>
    <scope>NUCLEOTIDE SEQUENCE [LARGE SCALE GENOMIC DNA]</scope>
    <source>
        <strain evidence="8">JCM 12762</strain>
    </source>
</reference>
<dbReference type="EMBL" id="BAAAKW010000005">
    <property type="protein sequence ID" value="GAA1206670.1"/>
    <property type="molecule type" value="Genomic_DNA"/>
</dbReference>
<evidence type="ECO:0000256" key="4">
    <source>
        <dbReference type="ARBA" id="ARBA00023002"/>
    </source>
</evidence>
<evidence type="ECO:0000313" key="8">
    <source>
        <dbReference type="Proteomes" id="UP001500943"/>
    </source>
</evidence>
<evidence type="ECO:0000259" key="5">
    <source>
        <dbReference type="Pfam" id="PF07992"/>
    </source>
</evidence>
<comment type="cofactor">
    <cofactor evidence="1">
        <name>FAD</name>
        <dbReference type="ChEBI" id="CHEBI:57692"/>
    </cofactor>
</comment>
<dbReference type="Pfam" id="PF07992">
    <property type="entry name" value="Pyr_redox_2"/>
    <property type="match status" value="1"/>
</dbReference>
<evidence type="ECO:0000313" key="7">
    <source>
        <dbReference type="EMBL" id="GAA1206670.1"/>
    </source>
</evidence>
<dbReference type="PRINTS" id="PR00469">
    <property type="entry name" value="PNDRDTASEII"/>
</dbReference>
<dbReference type="PRINTS" id="PR00368">
    <property type="entry name" value="FADPNR"/>
</dbReference>
<sequence length="410" mass="43538">MSEANPAAPVVIVGAAMGGLRAAESLRRSGYTGAIRVVGDELHAPYNRPPLSKEVLATDVTHEAVAFPSRAEMGDVEWMLGVRASAVDLDARTLTTDDGKVQEWRALVIATGLRARRLDFAPVAGRHVVRSLDDAMALRAELTEGARVIVVGSGFLGCELSATASKLGCSVTIVTPSVEPMIRPLGSLVAQEMRRRLTEEGVEIFSGVTVAAINGETSVESVELSDGRVIEADVVIESVGSDCNIEWLDGTALDLSDGVLADNAMRAVTSDGVAHDDVYVVGDIARFPNPMFDDVPRRIEHWNIPTDTGKRAGAVLAAHLADDGSFADVVAKPFAPMPSFWSNQFEIKLQAYGLLGLVSDDDIRILEGDLTGQVAVGYYRDDRLVGVLGVGMKAALLPYRKQIAEGGASS</sequence>
<comment type="caution">
    <text evidence="7">The sequence shown here is derived from an EMBL/GenBank/DDBJ whole genome shotgun (WGS) entry which is preliminary data.</text>
</comment>
<dbReference type="SUPFAM" id="SSF55424">
    <property type="entry name" value="FAD/NAD-linked reductases, dimerisation (C-terminal) domain"/>
    <property type="match status" value="1"/>
</dbReference>
<evidence type="ECO:0000256" key="2">
    <source>
        <dbReference type="ARBA" id="ARBA00022630"/>
    </source>
</evidence>